<feature type="transmembrane region" description="Helical" evidence="1">
    <location>
        <begin position="34"/>
        <end position="57"/>
    </location>
</feature>
<keyword evidence="1" id="KW-0472">Membrane</keyword>
<proteinExistence type="predicted"/>
<organism evidence="2 3">
    <name type="scientific">Nocardioides acrostichi</name>
    <dbReference type="NCBI Taxonomy" id="2784339"/>
    <lineage>
        <taxon>Bacteria</taxon>
        <taxon>Bacillati</taxon>
        <taxon>Actinomycetota</taxon>
        <taxon>Actinomycetes</taxon>
        <taxon>Propionibacteriales</taxon>
        <taxon>Nocardioidaceae</taxon>
        <taxon>Nocardioides</taxon>
    </lineage>
</organism>
<dbReference type="Proteomes" id="UP000656804">
    <property type="component" value="Unassembled WGS sequence"/>
</dbReference>
<name>A0A930V198_9ACTN</name>
<keyword evidence="3" id="KW-1185">Reference proteome</keyword>
<evidence type="ECO:0000313" key="3">
    <source>
        <dbReference type="Proteomes" id="UP000656804"/>
    </source>
</evidence>
<keyword evidence="1" id="KW-0812">Transmembrane</keyword>
<protein>
    <submittedName>
        <fullName evidence="2">Uncharacterized protein</fullName>
    </submittedName>
</protein>
<sequence>MNVWLLGIVLVLSLAAAVWTVVMIVRDQSPPGDAYFGLLGALMLVLAVQVVTGLVSLGVSDRVVEKVTFAAYDVTALLVLPVGAALALVERSRWGTTVLLVALLTVAAMELRLWALWNPHA</sequence>
<dbReference type="EMBL" id="JADIVZ010000004">
    <property type="protein sequence ID" value="MBF4162031.1"/>
    <property type="molecule type" value="Genomic_DNA"/>
</dbReference>
<reference evidence="2" key="1">
    <citation type="submission" date="2020-11" db="EMBL/GenBank/DDBJ databases">
        <title>Nocardioides sp. CBS4Y-1, whole genome shotgun sequence.</title>
        <authorList>
            <person name="Tuo L."/>
        </authorList>
    </citation>
    <scope>NUCLEOTIDE SEQUENCE</scope>
    <source>
        <strain evidence="2">CBS4Y-1</strain>
    </source>
</reference>
<dbReference type="AlphaFoldDB" id="A0A930V198"/>
<comment type="caution">
    <text evidence="2">The sequence shown here is derived from an EMBL/GenBank/DDBJ whole genome shotgun (WGS) entry which is preliminary data.</text>
</comment>
<keyword evidence="1" id="KW-1133">Transmembrane helix</keyword>
<feature type="transmembrane region" description="Helical" evidence="1">
    <location>
        <begin position="69"/>
        <end position="89"/>
    </location>
</feature>
<dbReference type="RefSeq" id="WP_194503297.1">
    <property type="nucleotide sequence ID" value="NZ_JADIVZ010000004.1"/>
</dbReference>
<accession>A0A930V198</accession>
<feature type="transmembrane region" description="Helical" evidence="1">
    <location>
        <begin position="6"/>
        <end position="25"/>
    </location>
</feature>
<evidence type="ECO:0000256" key="1">
    <source>
        <dbReference type="SAM" id="Phobius"/>
    </source>
</evidence>
<gene>
    <name evidence="2" type="ORF">ISG29_10035</name>
</gene>
<feature type="transmembrane region" description="Helical" evidence="1">
    <location>
        <begin position="96"/>
        <end position="117"/>
    </location>
</feature>
<evidence type="ECO:0000313" key="2">
    <source>
        <dbReference type="EMBL" id="MBF4162031.1"/>
    </source>
</evidence>